<dbReference type="Proteomes" id="UP000320876">
    <property type="component" value="Unassembled WGS sequence"/>
</dbReference>
<proteinExistence type="predicted"/>
<organism evidence="2 3">
    <name type="scientific">Amycolatopsis cihanbeyliensis</name>
    <dbReference type="NCBI Taxonomy" id="1128664"/>
    <lineage>
        <taxon>Bacteria</taxon>
        <taxon>Bacillati</taxon>
        <taxon>Actinomycetota</taxon>
        <taxon>Actinomycetes</taxon>
        <taxon>Pseudonocardiales</taxon>
        <taxon>Pseudonocardiaceae</taxon>
        <taxon>Amycolatopsis</taxon>
    </lineage>
</organism>
<feature type="transmembrane region" description="Helical" evidence="1">
    <location>
        <begin position="189"/>
        <end position="210"/>
    </location>
</feature>
<evidence type="ECO:0008006" key="4">
    <source>
        <dbReference type="Google" id="ProtNLM"/>
    </source>
</evidence>
<gene>
    <name evidence="2" type="ORF">FB471_3685</name>
</gene>
<feature type="transmembrane region" description="Helical" evidence="1">
    <location>
        <begin position="119"/>
        <end position="138"/>
    </location>
</feature>
<dbReference type="RefSeq" id="WP_141999668.1">
    <property type="nucleotide sequence ID" value="NZ_VFML01000001.1"/>
</dbReference>
<feature type="transmembrane region" description="Helical" evidence="1">
    <location>
        <begin position="84"/>
        <end position="107"/>
    </location>
</feature>
<feature type="transmembrane region" description="Helical" evidence="1">
    <location>
        <begin position="150"/>
        <end position="169"/>
    </location>
</feature>
<keyword evidence="3" id="KW-1185">Reference proteome</keyword>
<evidence type="ECO:0000313" key="3">
    <source>
        <dbReference type="Proteomes" id="UP000320876"/>
    </source>
</evidence>
<name>A0A542DLD5_AMYCI</name>
<keyword evidence="1" id="KW-1133">Transmembrane helix</keyword>
<feature type="transmembrane region" description="Helical" evidence="1">
    <location>
        <begin position="44"/>
        <end position="63"/>
    </location>
</feature>
<sequence>MIALLRYQFALLGHSQRYLPAGLLFLVVLGVLYKDPNAPVPPEFAVSAGGLTVIGCWLTIALVDVEDPVQRLITLSHARGRPALLLSVVATVLLCCLVLTGLALTWAGITHGGLTATELGFGVLAHLSCALLGIAVGLPCSRFLVPRIGYTVLLAMALLAVVLLVRQVPLVNPMLRALVADEGAPAEPVLLGLGATVLTLVASTVAVGLLSRRRS</sequence>
<comment type="caution">
    <text evidence="2">The sequence shown here is derived from an EMBL/GenBank/DDBJ whole genome shotgun (WGS) entry which is preliminary data.</text>
</comment>
<evidence type="ECO:0000313" key="2">
    <source>
        <dbReference type="EMBL" id="TQJ03911.1"/>
    </source>
</evidence>
<accession>A0A542DLD5</accession>
<dbReference type="OrthoDB" id="4337269at2"/>
<dbReference type="EMBL" id="VFML01000001">
    <property type="protein sequence ID" value="TQJ03911.1"/>
    <property type="molecule type" value="Genomic_DNA"/>
</dbReference>
<reference evidence="2 3" key="1">
    <citation type="submission" date="2019-06" db="EMBL/GenBank/DDBJ databases">
        <title>Sequencing the genomes of 1000 actinobacteria strains.</title>
        <authorList>
            <person name="Klenk H.-P."/>
        </authorList>
    </citation>
    <scope>NUCLEOTIDE SEQUENCE [LARGE SCALE GENOMIC DNA]</scope>
    <source>
        <strain evidence="2 3">DSM 45679</strain>
    </source>
</reference>
<dbReference type="AlphaFoldDB" id="A0A542DLD5"/>
<evidence type="ECO:0000256" key="1">
    <source>
        <dbReference type="SAM" id="Phobius"/>
    </source>
</evidence>
<keyword evidence="1" id="KW-0812">Transmembrane</keyword>
<protein>
    <recommendedName>
        <fullName evidence="4">ABC-2 family transporter</fullName>
    </recommendedName>
</protein>
<keyword evidence="1" id="KW-0472">Membrane</keyword>